<dbReference type="InterPro" id="IPR052164">
    <property type="entry name" value="Anthracycline_SecMetBiosynth"/>
</dbReference>
<sequence>MTNTPGEFIWYELMTSDPDAAADFYGAVVGWTTKAFEGGVDYRLFGAPDADVAGLMRLEQAGAPAGWFGYIGVEDVDAKAREIVAAGGTQHAPPTDIPGVGRFAMLADPQGVAFYIMRGASEEPSTSFKPNTVGHCQWNELNTTDPAAALAFYTRAFGWLKGDVMPMGEMGDYQFINIGEQMIGAMMGQPPGSPPPNWLFYFGVDDIDRAAKAVTDRGGQIHHGPAEVPGGDHIIVATDPQGAMVGFVGPKRS</sequence>
<dbReference type="PANTHER" id="PTHR33993">
    <property type="entry name" value="GLYOXALASE-RELATED"/>
    <property type="match status" value="1"/>
</dbReference>
<dbReference type="Proteomes" id="UP001597237">
    <property type="component" value="Unassembled WGS sequence"/>
</dbReference>
<evidence type="ECO:0000313" key="2">
    <source>
        <dbReference type="EMBL" id="MFD1783860.1"/>
    </source>
</evidence>
<dbReference type="InterPro" id="IPR029068">
    <property type="entry name" value="Glyas_Bleomycin-R_OHBP_Dase"/>
</dbReference>
<dbReference type="Pfam" id="PF00903">
    <property type="entry name" value="Glyoxalase"/>
    <property type="match status" value="2"/>
</dbReference>
<dbReference type="Gene3D" id="3.10.180.10">
    <property type="entry name" value="2,3-Dihydroxybiphenyl 1,2-Dioxygenase, domain 1"/>
    <property type="match status" value="2"/>
</dbReference>
<name>A0ABW4N5C5_9CAUL</name>
<evidence type="ECO:0000259" key="1">
    <source>
        <dbReference type="PROSITE" id="PS51819"/>
    </source>
</evidence>
<dbReference type="SUPFAM" id="SSF54593">
    <property type="entry name" value="Glyoxalase/Bleomycin resistance protein/Dihydroxybiphenyl dioxygenase"/>
    <property type="match status" value="2"/>
</dbReference>
<feature type="domain" description="VOC" evidence="1">
    <location>
        <begin position="132"/>
        <end position="250"/>
    </location>
</feature>
<accession>A0ABW4N5C5</accession>
<dbReference type="PANTHER" id="PTHR33993:SF14">
    <property type="entry name" value="GB|AAF24581.1"/>
    <property type="match status" value="1"/>
</dbReference>
<gene>
    <name evidence="2" type="ORF">ACFSC0_10685</name>
</gene>
<dbReference type="RefSeq" id="WP_377282949.1">
    <property type="nucleotide sequence ID" value="NZ_JBHRSI010000008.1"/>
</dbReference>
<proteinExistence type="predicted"/>
<protein>
    <submittedName>
        <fullName evidence="2">VOC family protein</fullName>
    </submittedName>
</protein>
<comment type="caution">
    <text evidence="2">The sequence shown here is derived from an EMBL/GenBank/DDBJ whole genome shotgun (WGS) entry which is preliminary data.</text>
</comment>
<dbReference type="EMBL" id="JBHUEY010000001">
    <property type="protein sequence ID" value="MFD1783860.1"/>
    <property type="molecule type" value="Genomic_DNA"/>
</dbReference>
<feature type="domain" description="VOC" evidence="1">
    <location>
        <begin position="7"/>
        <end position="119"/>
    </location>
</feature>
<dbReference type="InterPro" id="IPR037523">
    <property type="entry name" value="VOC_core"/>
</dbReference>
<evidence type="ECO:0000313" key="3">
    <source>
        <dbReference type="Proteomes" id="UP001597237"/>
    </source>
</evidence>
<keyword evidence="3" id="KW-1185">Reference proteome</keyword>
<dbReference type="CDD" id="cd07247">
    <property type="entry name" value="SgaA_N_like"/>
    <property type="match status" value="2"/>
</dbReference>
<dbReference type="PROSITE" id="PS51819">
    <property type="entry name" value="VOC"/>
    <property type="match status" value="2"/>
</dbReference>
<dbReference type="InterPro" id="IPR004360">
    <property type="entry name" value="Glyas_Fos-R_dOase_dom"/>
</dbReference>
<reference evidence="3" key="1">
    <citation type="journal article" date="2019" name="Int. J. Syst. Evol. Microbiol.">
        <title>The Global Catalogue of Microorganisms (GCM) 10K type strain sequencing project: providing services to taxonomists for standard genome sequencing and annotation.</title>
        <authorList>
            <consortium name="The Broad Institute Genomics Platform"/>
            <consortium name="The Broad Institute Genome Sequencing Center for Infectious Disease"/>
            <person name="Wu L."/>
            <person name="Ma J."/>
        </authorList>
    </citation>
    <scope>NUCLEOTIDE SEQUENCE [LARGE SCALE GENOMIC DNA]</scope>
    <source>
        <strain evidence="3">DFY28</strain>
    </source>
</reference>
<organism evidence="2 3">
    <name type="scientific">Phenylobacterium terrae</name>
    <dbReference type="NCBI Taxonomy" id="2665495"/>
    <lineage>
        <taxon>Bacteria</taxon>
        <taxon>Pseudomonadati</taxon>
        <taxon>Pseudomonadota</taxon>
        <taxon>Alphaproteobacteria</taxon>
        <taxon>Caulobacterales</taxon>
        <taxon>Caulobacteraceae</taxon>
        <taxon>Phenylobacterium</taxon>
    </lineage>
</organism>